<accession>A0A6J7X2K0</accession>
<gene>
    <name evidence="2" type="ORF">UFOVP393_66</name>
</gene>
<evidence type="ECO:0000313" key="2">
    <source>
        <dbReference type="EMBL" id="CAB5224385.1"/>
    </source>
</evidence>
<name>A0A6J7X2K0_9CAUD</name>
<sequence length="99" mass="10969">MEREKIICMAREADIEFQCHTGLLGRETISTMGSQSLAKIERLVALAMAAEREAAYKRRGTYMFNPYTGTPRHPSDILGDPHAILLPDPEQPIRAGGQA</sequence>
<organism evidence="2">
    <name type="scientific">uncultured Caudovirales phage</name>
    <dbReference type="NCBI Taxonomy" id="2100421"/>
    <lineage>
        <taxon>Viruses</taxon>
        <taxon>Duplodnaviria</taxon>
        <taxon>Heunggongvirae</taxon>
        <taxon>Uroviricota</taxon>
        <taxon>Caudoviricetes</taxon>
        <taxon>Peduoviridae</taxon>
        <taxon>Maltschvirus</taxon>
        <taxon>Maltschvirus maltsch</taxon>
    </lineage>
</organism>
<reference evidence="2" key="1">
    <citation type="submission" date="2020-05" db="EMBL/GenBank/DDBJ databases">
        <authorList>
            <person name="Chiriac C."/>
            <person name="Salcher M."/>
            <person name="Ghai R."/>
            <person name="Kavagutti S V."/>
        </authorList>
    </citation>
    <scope>NUCLEOTIDE SEQUENCE</scope>
</reference>
<feature type="region of interest" description="Disordered" evidence="1">
    <location>
        <begin position="73"/>
        <end position="99"/>
    </location>
</feature>
<protein>
    <submittedName>
        <fullName evidence="2">Uncharacterized protein</fullName>
    </submittedName>
</protein>
<proteinExistence type="predicted"/>
<evidence type="ECO:0000256" key="1">
    <source>
        <dbReference type="SAM" id="MobiDB-lite"/>
    </source>
</evidence>
<dbReference type="EMBL" id="LR798335">
    <property type="protein sequence ID" value="CAB5224385.1"/>
    <property type="molecule type" value="Genomic_DNA"/>
</dbReference>